<proteinExistence type="predicted"/>
<accession>A0AAX3WAC6</accession>
<evidence type="ECO:0000256" key="1">
    <source>
        <dbReference type="SAM" id="MobiDB-lite"/>
    </source>
</evidence>
<organism evidence="2 3">
    <name type="scientific">Methylorubrum extorquens</name>
    <name type="common">Methylobacterium dichloromethanicum</name>
    <name type="synonym">Methylobacterium extorquens</name>
    <dbReference type="NCBI Taxonomy" id="408"/>
    <lineage>
        <taxon>Bacteria</taxon>
        <taxon>Pseudomonadati</taxon>
        <taxon>Pseudomonadota</taxon>
        <taxon>Alphaproteobacteria</taxon>
        <taxon>Hyphomicrobiales</taxon>
        <taxon>Methylobacteriaceae</taxon>
        <taxon>Methylorubrum</taxon>
    </lineage>
</organism>
<reference evidence="2" key="1">
    <citation type="journal article" date="2022" name="Biotechnol. Bioprocess Eng.">
        <title>Pan-genome Analysis Reveals Comparative Genomic Features of Central Metabolic Pathways in Methylorubrum extorquens.</title>
        <authorList>
            <person name="Lee G.M."/>
            <person name="Scott-Nevros Z.K."/>
            <person name="Lee S.-M."/>
            <person name="Kim D."/>
        </authorList>
    </citation>
    <scope>NUCLEOTIDE SEQUENCE</scope>
    <source>
        <strain evidence="2">ATCC 55366</strain>
    </source>
</reference>
<dbReference type="Proteomes" id="UP001223720">
    <property type="component" value="Chromosome"/>
</dbReference>
<feature type="region of interest" description="Disordered" evidence="1">
    <location>
        <begin position="152"/>
        <end position="172"/>
    </location>
</feature>
<sequence length="234" mass="25435">MSRITTNRGSSLPPSPRGAIPPQRAAAPDRPTAGAKATVDPAATVHLSDKAKAAASAKLYADREAAAIAARSFDEHLKARSDAFASKLGAAFKKEGIPLDEPIALRLESGTLVTDSPYRKKIEKVLKEDPELAKEFETIASLKAMRAAQQSLERYNEEKKSARSQEEQDQSYGRYTTRMLDIQRLSGTMVLEDGAFTSAAQDYMDWMSGATLSASADPRREALKRYDSILAAGR</sequence>
<dbReference type="EMBL" id="CP073633">
    <property type="protein sequence ID" value="WHQ68063.1"/>
    <property type="molecule type" value="Genomic_DNA"/>
</dbReference>
<evidence type="ECO:0000313" key="3">
    <source>
        <dbReference type="Proteomes" id="UP001223720"/>
    </source>
</evidence>
<gene>
    <name evidence="2" type="ORF">KEC54_16910</name>
</gene>
<feature type="compositionally biased region" description="Polar residues" evidence="1">
    <location>
        <begin position="1"/>
        <end position="12"/>
    </location>
</feature>
<dbReference type="RefSeq" id="WP_283535056.1">
    <property type="nucleotide sequence ID" value="NZ_CP073633.1"/>
</dbReference>
<dbReference type="AlphaFoldDB" id="A0AAX3WAC6"/>
<evidence type="ECO:0000313" key="2">
    <source>
        <dbReference type="EMBL" id="WHQ68063.1"/>
    </source>
</evidence>
<name>A0AAX3WAC6_METEX</name>
<feature type="compositionally biased region" description="Basic and acidic residues" evidence="1">
    <location>
        <begin position="154"/>
        <end position="166"/>
    </location>
</feature>
<protein>
    <submittedName>
        <fullName evidence="2">Uncharacterized protein</fullName>
    </submittedName>
</protein>
<feature type="region of interest" description="Disordered" evidence="1">
    <location>
        <begin position="1"/>
        <end position="41"/>
    </location>
</feature>